<dbReference type="UniPathway" id="UPA00232"/>
<keyword evidence="8" id="KW-0496">Mitochondrion</keyword>
<evidence type="ECO:0000313" key="10">
    <source>
        <dbReference type="Proteomes" id="UP000663844"/>
    </source>
</evidence>
<keyword evidence="7 8" id="KW-0472">Membrane</keyword>
<dbReference type="GO" id="GO:0010468">
    <property type="term" value="P:regulation of gene expression"/>
    <property type="evidence" value="ECO:0007669"/>
    <property type="project" value="TreeGrafter"/>
</dbReference>
<comment type="subcellular location">
    <subcellularLocation>
        <location evidence="8">Mitochondrion inner membrane</location>
        <topology evidence="8">Peripheral membrane protein</topology>
        <orientation evidence="8">Matrix side</orientation>
    </subcellularLocation>
</comment>
<feature type="binding site" evidence="8">
    <location>
        <position position="99"/>
    </location>
    <ligand>
        <name>Fe cation</name>
        <dbReference type="ChEBI" id="CHEBI:24875"/>
        <label>2</label>
    </ligand>
</feature>
<sequence length="227" mass="25545">MSRFLSKVIFRSESRRFLSSLTTFDVKPEQKTRELIDKIIRVDQAGELAADRIYAGQMAVLGHTDVGPTIQVNLLQIAKKTGNCLFFLLLFEQHMWDEEKAHLAKFNELIPKYKARPSALLPIANIAGYALGAGTALLGKEAAMACTVAVEAVIGEHYNNQLRDLMEHADQTKDKDLIETIRKFRDDESQHHDTGLANNAEQAPFYRNLTSVIKLGCRLGIYLTERI</sequence>
<keyword evidence="8" id="KW-0999">Mitochondrion inner membrane</keyword>
<protein>
    <recommendedName>
        <fullName evidence="8">5-demethoxyubiquinone hydroxylase, mitochondrial</fullName>
        <shortName evidence="8">DMQ hydroxylase</shortName>
        <ecNumber evidence="8">1.14.99.60</ecNumber>
    </recommendedName>
    <alternativeName>
        <fullName evidence="8">Ubiquinone biosynthesis monooxygenase COQ7</fullName>
    </alternativeName>
</protein>
<feature type="binding site" evidence="8">
    <location>
        <position position="102"/>
    </location>
    <ligand>
        <name>Fe cation</name>
        <dbReference type="ChEBI" id="CHEBI:24875"/>
        <label>1</label>
    </ligand>
</feature>
<evidence type="ECO:0000256" key="7">
    <source>
        <dbReference type="ARBA" id="ARBA00023136"/>
    </source>
</evidence>
<dbReference type="EMBL" id="CAJOAZ010000327">
    <property type="protein sequence ID" value="CAF3616963.1"/>
    <property type="molecule type" value="Genomic_DNA"/>
</dbReference>
<dbReference type="SUPFAM" id="SSF47240">
    <property type="entry name" value="Ferritin-like"/>
    <property type="match status" value="1"/>
</dbReference>
<dbReference type="GO" id="GO:0006744">
    <property type="term" value="P:ubiquinone biosynthetic process"/>
    <property type="evidence" value="ECO:0007669"/>
    <property type="project" value="UniProtKB-UniRule"/>
</dbReference>
<dbReference type="EC" id="1.14.99.60" evidence="8"/>
<reference evidence="9" key="1">
    <citation type="submission" date="2021-02" db="EMBL/GenBank/DDBJ databases">
        <authorList>
            <person name="Nowell W R."/>
        </authorList>
    </citation>
    <scope>NUCLEOTIDE SEQUENCE</scope>
</reference>
<evidence type="ECO:0000256" key="2">
    <source>
        <dbReference type="ARBA" id="ARBA00022688"/>
    </source>
</evidence>
<dbReference type="InterPro" id="IPR009078">
    <property type="entry name" value="Ferritin-like_SF"/>
</dbReference>
<feature type="binding site" evidence="8">
    <location>
        <position position="191"/>
    </location>
    <ligand>
        <name>Fe cation</name>
        <dbReference type="ChEBI" id="CHEBI:24875"/>
        <label>2</label>
    </ligand>
</feature>
<keyword evidence="5 8" id="KW-0408">Iron</keyword>
<dbReference type="GO" id="GO:0008682">
    <property type="term" value="F:3-demethoxyubiquinol 3-hydroxylase activity"/>
    <property type="evidence" value="ECO:0007669"/>
    <property type="project" value="UniProtKB-EC"/>
</dbReference>
<feature type="binding site" evidence="8">
    <location>
        <position position="188"/>
    </location>
    <ligand>
        <name>Fe cation</name>
        <dbReference type="ChEBI" id="CHEBI:24875"/>
        <label>2</label>
    </ligand>
</feature>
<comment type="catalytic activity">
    <reaction evidence="8">
        <text>a 5-methoxy-2-methyl-3-(all-trans-polyprenyl)benzene-1,4-diol + AH2 + O2 = a 3-demethylubiquinol + A + H2O</text>
        <dbReference type="Rhea" id="RHEA:50908"/>
        <dbReference type="Rhea" id="RHEA-COMP:10859"/>
        <dbReference type="Rhea" id="RHEA-COMP:10914"/>
        <dbReference type="ChEBI" id="CHEBI:13193"/>
        <dbReference type="ChEBI" id="CHEBI:15377"/>
        <dbReference type="ChEBI" id="CHEBI:15379"/>
        <dbReference type="ChEBI" id="CHEBI:17499"/>
        <dbReference type="ChEBI" id="CHEBI:84167"/>
        <dbReference type="ChEBI" id="CHEBI:84422"/>
        <dbReference type="EC" id="1.14.99.60"/>
    </reaction>
</comment>
<evidence type="ECO:0000256" key="3">
    <source>
        <dbReference type="ARBA" id="ARBA00022723"/>
    </source>
</evidence>
<feature type="binding site" evidence="8">
    <location>
        <position position="47"/>
    </location>
    <ligand>
        <name>Fe cation</name>
        <dbReference type="ChEBI" id="CHEBI:24875"/>
        <label>1</label>
    </ligand>
</feature>
<comment type="subunit">
    <text evidence="8">Component of a multi-subunit COQ enzyme complex.</text>
</comment>
<keyword evidence="4 8" id="KW-0560">Oxidoreductase</keyword>
<feature type="binding site" evidence="8">
    <location>
        <position position="99"/>
    </location>
    <ligand>
        <name>Fe cation</name>
        <dbReference type="ChEBI" id="CHEBI:24875"/>
        <label>1</label>
    </ligand>
</feature>
<evidence type="ECO:0000256" key="8">
    <source>
        <dbReference type="HAMAP-Rule" id="MF_03194"/>
    </source>
</evidence>
<evidence type="ECO:0000256" key="1">
    <source>
        <dbReference type="ARBA" id="ARBA00004749"/>
    </source>
</evidence>
<dbReference type="InterPro" id="IPR011566">
    <property type="entry name" value="Ubq_synth_Coq7"/>
</dbReference>
<proteinExistence type="inferred from homology"/>
<evidence type="ECO:0000256" key="6">
    <source>
        <dbReference type="ARBA" id="ARBA00023033"/>
    </source>
</evidence>
<dbReference type="AlphaFoldDB" id="A0A818P3J6"/>
<dbReference type="Pfam" id="PF03232">
    <property type="entry name" value="COQ7"/>
    <property type="match status" value="2"/>
</dbReference>
<comment type="function">
    <text evidence="8">Catalyzes the hydroxylation of 2-polyprenyl-3-methyl-6-methoxy-1,4-benzoquinol (DMQH2) during ubiquinone biosynthesis. Has also a structural role in the COQ enzyme complex, stabilizing other COQ polypeptides. Involved in lifespan determination in a ubiquinone-independent manner.</text>
</comment>
<evidence type="ECO:0000256" key="4">
    <source>
        <dbReference type="ARBA" id="ARBA00023002"/>
    </source>
</evidence>
<dbReference type="GO" id="GO:0046872">
    <property type="term" value="F:metal ion binding"/>
    <property type="evidence" value="ECO:0007669"/>
    <property type="project" value="UniProtKB-KW"/>
</dbReference>
<comment type="similarity">
    <text evidence="8">Belongs to the COQ7 family.</text>
</comment>
<dbReference type="Proteomes" id="UP000663844">
    <property type="component" value="Unassembled WGS sequence"/>
</dbReference>
<comment type="caution">
    <text evidence="9">The sequence shown here is derived from an EMBL/GenBank/DDBJ whole genome shotgun (WGS) entry which is preliminary data.</text>
</comment>
<dbReference type="HAMAP" id="MF_01658">
    <property type="entry name" value="COQ7"/>
    <property type="match status" value="1"/>
</dbReference>
<keyword evidence="6 8" id="KW-0503">Monooxygenase</keyword>
<keyword evidence="3 8" id="KW-0479">Metal-binding</keyword>
<dbReference type="Gene3D" id="1.20.1260.10">
    <property type="match status" value="1"/>
</dbReference>
<gene>
    <name evidence="9" type="ORF">OXD698_LOCUS7221</name>
</gene>
<dbReference type="CDD" id="cd01042">
    <property type="entry name" value="DMQH"/>
    <property type="match status" value="1"/>
</dbReference>
<organism evidence="9 10">
    <name type="scientific">Adineta steineri</name>
    <dbReference type="NCBI Taxonomy" id="433720"/>
    <lineage>
        <taxon>Eukaryota</taxon>
        <taxon>Metazoa</taxon>
        <taxon>Spiralia</taxon>
        <taxon>Gnathifera</taxon>
        <taxon>Rotifera</taxon>
        <taxon>Eurotatoria</taxon>
        <taxon>Bdelloidea</taxon>
        <taxon>Adinetida</taxon>
        <taxon>Adinetidae</taxon>
        <taxon>Adineta</taxon>
    </lineage>
</organism>
<dbReference type="GO" id="GO:2000377">
    <property type="term" value="P:regulation of reactive oxygen species metabolic process"/>
    <property type="evidence" value="ECO:0007669"/>
    <property type="project" value="TreeGrafter"/>
</dbReference>
<comment type="cofactor">
    <cofactor evidence="8">
        <name>Fe cation</name>
        <dbReference type="ChEBI" id="CHEBI:24875"/>
    </cofactor>
    <text evidence="8">Binds 2 iron ions per subunit.</text>
</comment>
<feature type="binding site" evidence="8">
    <location>
        <position position="151"/>
    </location>
    <ligand>
        <name>Fe cation</name>
        <dbReference type="ChEBI" id="CHEBI:24875"/>
        <label>2</label>
    </ligand>
</feature>
<keyword evidence="2 8" id="KW-0831">Ubiquinone biosynthesis</keyword>
<dbReference type="InterPro" id="IPR012347">
    <property type="entry name" value="Ferritin-like"/>
</dbReference>
<accession>A0A818P3J6</accession>
<evidence type="ECO:0000313" key="9">
    <source>
        <dbReference type="EMBL" id="CAF3616963.1"/>
    </source>
</evidence>
<comment type="pathway">
    <text evidence="1 8">Cofactor biosynthesis; ubiquinone biosynthesis.</text>
</comment>
<name>A0A818P3J6_9BILA</name>
<dbReference type="GO" id="GO:0008340">
    <property type="term" value="P:determination of adult lifespan"/>
    <property type="evidence" value="ECO:0007669"/>
    <property type="project" value="TreeGrafter"/>
</dbReference>
<feature type="binding site" evidence="8">
    <location>
        <position position="188"/>
    </location>
    <ligand>
        <name>Fe cation</name>
        <dbReference type="ChEBI" id="CHEBI:24875"/>
        <label>1</label>
    </ligand>
</feature>
<evidence type="ECO:0000256" key="5">
    <source>
        <dbReference type="ARBA" id="ARBA00023004"/>
    </source>
</evidence>
<dbReference type="GO" id="GO:0016709">
    <property type="term" value="F:oxidoreductase activity, acting on paired donors, with incorporation or reduction of molecular oxygen, NAD(P)H as one donor, and incorporation of one atom of oxygen"/>
    <property type="evidence" value="ECO:0007669"/>
    <property type="project" value="UniProtKB-UniRule"/>
</dbReference>
<dbReference type="PANTHER" id="PTHR11237">
    <property type="entry name" value="COENZYME Q10 BIOSYNTHESIS PROTEIN 7"/>
    <property type="match status" value="1"/>
</dbReference>
<dbReference type="GO" id="GO:0031314">
    <property type="term" value="C:extrinsic component of mitochondrial inner membrane"/>
    <property type="evidence" value="ECO:0007669"/>
    <property type="project" value="UniProtKB-UniRule"/>
</dbReference>
<dbReference type="PANTHER" id="PTHR11237:SF4">
    <property type="entry name" value="5-DEMETHOXYUBIQUINONE HYDROXYLASE, MITOCHONDRIAL"/>
    <property type="match status" value="1"/>
</dbReference>
<dbReference type="GO" id="GO:0005634">
    <property type="term" value="C:nucleus"/>
    <property type="evidence" value="ECO:0007669"/>
    <property type="project" value="TreeGrafter"/>
</dbReference>